<keyword evidence="3" id="KW-0805">Transcription regulation</keyword>
<evidence type="ECO:0000313" key="9">
    <source>
        <dbReference type="EMBL" id="KAJ4849087.1"/>
    </source>
</evidence>
<evidence type="ECO:0000256" key="6">
    <source>
        <dbReference type="ARBA" id="ARBA00023242"/>
    </source>
</evidence>
<feature type="region of interest" description="Disordered" evidence="7">
    <location>
        <begin position="25"/>
        <end position="45"/>
    </location>
</feature>
<evidence type="ECO:0000256" key="3">
    <source>
        <dbReference type="ARBA" id="ARBA00023015"/>
    </source>
</evidence>
<dbReference type="AlphaFoldDB" id="A0A9Q0GFT2"/>
<evidence type="ECO:0000256" key="1">
    <source>
        <dbReference type="ARBA" id="ARBA00004123"/>
    </source>
</evidence>
<dbReference type="SUPFAM" id="SSF101936">
    <property type="entry name" value="DNA-binding pseudobarrel domain"/>
    <property type="match status" value="1"/>
</dbReference>
<dbReference type="InterPro" id="IPR039218">
    <property type="entry name" value="REM_fam"/>
</dbReference>
<comment type="subcellular location">
    <subcellularLocation>
        <location evidence="1">Nucleus</location>
    </subcellularLocation>
</comment>
<evidence type="ECO:0000256" key="7">
    <source>
        <dbReference type="SAM" id="MobiDB-lite"/>
    </source>
</evidence>
<evidence type="ECO:0000313" key="10">
    <source>
        <dbReference type="Proteomes" id="UP001141552"/>
    </source>
</evidence>
<feature type="non-terminal residue" evidence="9">
    <location>
        <position position="170"/>
    </location>
</feature>
<gene>
    <name evidence="9" type="ORF">Tsubulata_047966</name>
</gene>
<proteinExistence type="predicted"/>
<keyword evidence="10" id="KW-1185">Reference proteome</keyword>
<dbReference type="InterPro" id="IPR015300">
    <property type="entry name" value="DNA-bd_pseudobarrel_sf"/>
</dbReference>
<organism evidence="9 10">
    <name type="scientific">Turnera subulata</name>
    <dbReference type="NCBI Taxonomy" id="218843"/>
    <lineage>
        <taxon>Eukaryota</taxon>
        <taxon>Viridiplantae</taxon>
        <taxon>Streptophyta</taxon>
        <taxon>Embryophyta</taxon>
        <taxon>Tracheophyta</taxon>
        <taxon>Spermatophyta</taxon>
        <taxon>Magnoliopsida</taxon>
        <taxon>eudicotyledons</taxon>
        <taxon>Gunneridae</taxon>
        <taxon>Pentapetalae</taxon>
        <taxon>rosids</taxon>
        <taxon>fabids</taxon>
        <taxon>Malpighiales</taxon>
        <taxon>Passifloraceae</taxon>
        <taxon>Turnera</taxon>
    </lineage>
</organism>
<dbReference type="InterPro" id="IPR003340">
    <property type="entry name" value="B3_DNA-bd"/>
</dbReference>
<feature type="domain" description="TF-B3" evidence="8">
    <location>
        <begin position="69"/>
        <end position="162"/>
    </location>
</feature>
<protein>
    <recommendedName>
        <fullName evidence="8">TF-B3 domain-containing protein</fullName>
    </recommendedName>
</protein>
<name>A0A9Q0GFT2_9ROSI</name>
<keyword evidence="4" id="KW-0238">DNA-binding</keyword>
<dbReference type="GO" id="GO:0003677">
    <property type="term" value="F:DNA binding"/>
    <property type="evidence" value="ECO:0007669"/>
    <property type="project" value="UniProtKB-KW"/>
</dbReference>
<reference evidence="9" key="2">
    <citation type="journal article" date="2023" name="Plants (Basel)">
        <title>Annotation of the Turnera subulata (Passifloraceae) Draft Genome Reveals the S-Locus Evolved after the Divergence of Turneroideae from Passifloroideae in a Stepwise Manner.</title>
        <authorList>
            <person name="Henning P.M."/>
            <person name="Roalson E.H."/>
            <person name="Mir W."/>
            <person name="McCubbin A.G."/>
            <person name="Shore J.S."/>
        </authorList>
    </citation>
    <scope>NUCLEOTIDE SEQUENCE</scope>
    <source>
        <strain evidence="9">F60SS</strain>
    </source>
</reference>
<comment type="caution">
    <text evidence="9">The sequence shown here is derived from an EMBL/GenBank/DDBJ whole genome shotgun (WGS) entry which is preliminary data.</text>
</comment>
<dbReference type="SMART" id="SM01019">
    <property type="entry name" value="B3"/>
    <property type="match status" value="1"/>
</dbReference>
<accession>A0A9Q0GFT2</accession>
<sequence>KRDLDFDVLIFGTSSCLKEFQLAKNNNKKKKKKKPSHEAGKVGRNQYLRRGQSPLEVAKFYSPRGPHFFTTMKPSNGIKGKPYLNISSDFVESTNLNKRSFVVLRDPSRRLWRLKICVEPRRTCLRKGWSGFYSCNKLKEGDVCLFELDNNGRRSIDFVLDVRIFPKSNH</sequence>
<dbReference type="PROSITE" id="PS50863">
    <property type="entry name" value="B3"/>
    <property type="match status" value="1"/>
</dbReference>
<dbReference type="GO" id="GO:0005634">
    <property type="term" value="C:nucleus"/>
    <property type="evidence" value="ECO:0007669"/>
    <property type="project" value="UniProtKB-SubCell"/>
</dbReference>
<keyword evidence="6" id="KW-0539">Nucleus</keyword>
<dbReference type="OrthoDB" id="1109907at2759"/>
<evidence type="ECO:0000256" key="5">
    <source>
        <dbReference type="ARBA" id="ARBA00023163"/>
    </source>
</evidence>
<dbReference type="CDD" id="cd10017">
    <property type="entry name" value="B3_DNA"/>
    <property type="match status" value="1"/>
</dbReference>
<feature type="compositionally biased region" description="Basic residues" evidence="7">
    <location>
        <begin position="26"/>
        <end position="35"/>
    </location>
</feature>
<dbReference type="Pfam" id="PF02362">
    <property type="entry name" value="B3"/>
    <property type="match status" value="1"/>
</dbReference>
<evidence type="ECO:0000256" key="4">
    <source>
        <dbReference type="ARBA" id="ARBA00023125"/>
    </source>
</evidence>
<evidence type="ECO:0000256" key="2">
    <source>
        <dbReference type="ARBA" id="ARBA00022737"/>
    </source>
</evidence>
<dbReference type="EMBL" id="JAKUCV010000704">
    <property type="protein sequence ID" value="KAJ4849087.1"/>
    <property type="molecule type" value="Genomic_DNA"/>
</dbReference>
<dbReference type="PANTHER" id="PTHR31674:SF62">
    <property type="entry name" value="B3 DOMAIN-CONTAINING PROTEIN REM14-RELATED"/>
    <property type="match status" value="1"/>
</dbReference>
<evidence type="ECO:0000259" key="8">
    <source>
        <dbReference type="PROSITE" id="PS50863"/>
    </source>
</evidence>
<reference evidence="9" key="1">
    <citation type="submission" date="2022-02" db="EMBL/GenBank/DDBJ databases">
        <authorList>
            <person name="Henning P.M."/>
            <person name="McCubbin A.G."/>
            <person name="Shore J.S."/>
        </authorList>
    </citation>
    <scope>NUCLEOTIDE SEQUENCE</scope>
    <source>
        <strain evidence="9">F60SS</strain>
        <tissue evidence="9">Leaves</tissue>
    </source>
</reference>
<keyword evidence="5" id="KW-0804">Transcription</keyword>
<keyword evidence="2" id="KW-0677">Repeat</keyword>
<dbReference type="Proteomes" id="UP001141552">
    <property type="component" value="Unassembled WGS sequence"/>
</dbReference>
<dbReference type="PANTHER" id="PTHR31674">
    <property type="entry name" value="B3 DOMAIN-CONTAINING PROTEIN REM-LIKE 3-RELATED"/>
    <property type="match status" value="1"/>
</dbReference>
<dbReference type="Gene3D" id="2.40.330.10">
    <property type="entry name" value="DNA-binding pseudobarrel domain"/>
    <property type="match status" value="1"/>
</dbReference>